<dbReference type="SMART" id="SM00347">
    <property type="entry name" value="HTH_MARR"/>
    <property type="match status" value="1"/>
</dbReference>
<keyword evidence="5" id="KW-0614">Plasmid</keyword>
<accession>B0T9X3</accession>
<dbReference type="PROSITE" id="PS50995">
    <property type="entry name" value="HTH_MARR_2"/>
    <property type="match status" value="1"/>
</dbReference>
<gene>
    <name evidence="5" type="ordered locus">Caul_5405</name>
</gene>
<dbReference type="InterPro" id="IPR000835">
    <property type="entry name" value="HTH_MarR-typ"/>
</dbReference>
<dbReference type="Gene3D" id="1.10.10.10">
    <property type="entry name" value="Winged helix-like DNA-binding domain superfamily/Winged helix DNA-binding domain"/>
    <property type="match status" value="1"/>
</dbReference>
<sequence length="142" mass="15844">MSARQAFGQAANLMSRRWRARLDERLKDTGLSQARWLALLELSSSDGGLTQRDLADRLGIEAPTIVRQLDDLERRALIARREAPNDRRAKCVTLTPAAEPVLDHITCIAATLRDELLADISDADLATCLSVLGRVNRRLDQR</sequence>
<dbReference type="Pfam" id="PF12802">
    <property type="entry name" value="MarR_2"/>
    <property type="match status" value="1"/>
</dbReference>
<dbReference type="InterPro" id="IPR036388">
    <property type="entry name" value="WH-like_DNA-bd_sf"/>
</dbReference>
<evidence type="ECO:0000256" key="3">
    <source>
        <dbReference type="ARBA" id="ARBA00023163"/>
    </source>
</evidence>
<dbReference type="AlphaFoldDB" id="B0T9X3"/>
<dbReference type="SUPFAM" id="SSF46785">
    <property type="entry name" value="Winged helix' DNA-binding domain"/>
    <property type="match status" value="1"/>
</dbReference>
<proteinExistence type="predicted"/>
<dbReference type="PRINTS" id="PR00598">
    <property type="entry name" value="HTHMARR"/>
</dbReference>
<dbReference type="OrthoDB" id="7427954at2"/>
<dbReference type="PANTHER" id="PTHR33164">
    <property type="entry name" value="TRANSCRIPTIONAL REGULATOR, MARR FAMILY"/>
    <property type="match status" value="1"/>
</dbReference>
<keyword evidence="2" id="KW-0238">DNA-binding</keyword>
<reference evidence="5" key="1">
    <citation type="submission" date="2008-01" db="EMBL/GenBank/DDBJ databases">
        <title>Complete sequence of plasmid2 pCAUL02 of Caulobacter sp. K31.</title>
        <authorList>
            <consortium name="US DOE Joint Genome Institute"/>
            <person name="Copeland A."/>
            <person name="Lucas S."/>
            <person name="Lapidus A."/>
            <person name="Barry K."/>
            <person name="Glavina del Rio T."/>
            <person name="Dalin E."/>
            <person name="Tice H."/>
            <person name="Pitluck S."/>
            <person name="Bruce D."/>
            <person name="Goodwin L."/>
            <person name="Thompson L.S."/>
            <person name="Brettin T."/>
            <person name="Detter J.C."/>
            <person name="Han C."/>
            <person name="Schmutz J."/>
            <person name="Larimer F."/>
            <person name="Land M."/>
            <person name="Hauser L."/>
            <person name="Kyrpides N."/>
            <person name="Kim E."/>
            <person name="Stephens C."/>
            <person name="Richardson P."/>
        </authorList>
    </citation>
    <scope>NUCLEOTIDE SEQUENCE [LARGE SCALE GENOMIC DNA]</scope>
    <source>
        <strain evidence="5">K31</strain>
        <plasmid evidence="5">pCAUL02</plasmid>
    </source>
</reference>
<dbReference type="PANTHER" id="PTHR33164:SF64">
    <property type="entry name" value="TRANSCRIPTIONAL REGULATOR SLYA"/>
    <property type="match status" value="1"/>
</dbReference>
<keyword evidence="3" id="KW-0804">Transcription</keyword>
<feature type="domain" description="HTH marR-type" evidence="4">
    <location>
        <begin position="1"/>
        <end position="137"/>
    </location>
</feature>
<geneLocation type="plasmid" evidence="5">
    <name>pCAUL02</name>
</geneLocation>
<evidence type="ECO:0000256" key="2">
    <source>
        <dbReference type="ARBA" id="ARBA00023125"/>
    </source>
</evidence>
<dbReference type="KEGG" id="cak:Caul_5405"/>
<dbReference type="GO" id="GO:0006950">
    <property type="term" value="P:response to stress"/>
    <property type="evidence" value="ECO:0007669"/>
    <property type="project" value="TreeGrafter"/>
</dbReference>
<name>B0T9X3_CAUSK</name>
<keyword evidence="1" id="KW-0805">Transcription regulation</keyword>
<dbReference type="eggNOG" id="COG1846">
    <property type="taxonomic scope" value="Bacteria"/>
</dbReference>
<evidence type="ECO:0000313" key="5">
    <source>
        <dbReference type="EMBL" id="ABZ74522.1"/>
    </source>
</evidence>
<organism evidence="5">
    <name type="scientific">Caulobacter sp. (strain K31)</name>
    <dbReference type="NCBI Taxonomy" id="366602"/>
    <lineage>
        <taxon>Bacteria</taxon>
        <taxon>Pseudomonadati</taxon>
        <taxon>Pseudomonadota</taxon>
        <taxon>Alphaproteobacteria</taxon>
        <taxon>Caulobacterales</taxon>
        <taxon>Caulobacteraceae</taxon>
        <taxon>Caulobacter</taxon>
    </lineage>
</organism>
<evidence type="ECO:0000256" key="1">
    <source>
        <dbReference type="ARBA" id="ARBA00023015"/>
    </source>
</evidence>
<protein>
    <submittedName>
        <fullName evidence="5">Transcriptional regulator, MarR family</fullName>
    </submittedName>
</protein>
<dbReference type="GO" id="GO:0003677">
    <property type="term" value="F:DNA binding"/>
    <property type="evidence" value="ECO:0007669"/>
    <property type="project" value="UniProtKB-KW"/>
</dbReference>
<dbReference type="GO" id="GO:0003700">
    <property type="term" value="F:DNA-binding transcription factor activity"/>
    <property type="evidence" value="ECO:0007669"/>
    <property type="project" value="InterPro"/>
</dbReference>
<dbReference type="HOGENOM" id="CLU_083287_18_2_5"/>
<evidence type="ECO:0000259" key="4">
    <source>
        <dbReference type="PROSITE" id="PS50995"/>
    </source>
</evidence>
<dbReference type="InterPro" id="IPR039422">
    <property type="entry name" value="MarR/SlyA-like"/>
</dbReference>
<dbReference type="EMBL" id="CP000929">
    <property type="protein sequence ID" value="ABZ74522.1"/>
    <property type="molecule type" value="Genomic_DNA"/>
</dbReference>
<dbReference type="InterPro" id="IPR036390">
    <property type="entry name" value="WH_DNA-bd_sf"/>
</dbReference>